<organism evidence="9">
    <name type="scientific">Guillardia theta</name>
    <name type="common">Cryptophyte</name>
    <name type="synonym">Cryptomonas phi</name>
    <dbReference type="NCBI Taxonomy" id="55529"/>
    <lineage>
        <taxon>Eukaryota</taxon>
        <taxon>Cryptophyceae</taxon>
        <taxon>Pyrenomonadales</taxon>
        <taxon>Geminigeraceae</taxon>
        <taxon>Guillardia</taxon>
    </lineage>
</organism>
<feature type="domain" description="HTH myb-type" evidence="8">
    <location>
        <begin position="290"/>
        <end position="337"/>
    </location>
</feature>
<evidence type="ECO:0000256" key="6">
    <source>
        <dbReference type="SAM" id="MobiDB-lite"/>
    </source>
</evidence>
<gene>
    <name evidence="9" type="ORF">GTHE00462_LOCUS9449</name>
</gene>
<evidence type="ECO:0000259" key="8">
    <source>
        <dbReference type="PROSITE" id="PS51294"/>
    </source>
</evidence>
<dbReference type="SUPFAM" id="SSF46689">
    <property type="entry name" value="Homeodomain-like"/>
    <property type="match status" value="1"/>
</dbReference>
<evidence type="ECO:0000256" key="4">
    <source>
        <dbReference type="ARBA" id="ARBA00023242"/>
    </source>
</evidence>
<protein>
    <recommendedName>
        <fullName evidence="10">HTH myb-type domain-containing protein</fullName>
    </recommendedName>
</protein>
<dbReference type="PROSITE" id="PS51293">
    <property type="entry name" value="SANT"/>
    <property type="match status" value="1"/>
</dbReference>
<feature type="coiled-coil region" evidence="5">
    <location>
        <begin position="248"/>
        <end position="275"/>
    </location>
</feature>
<proteinExistence type="predicted"/>
<reference evidence="9" key="1">
    <citation type="submission" date="2021-01" db="EMBL/GenBank/DDBJ databases">
        <authorList>
            <person name="Corre E."/>
            <person name="Pelletier E."/>
            <person name="Niang G."/>
            <person name="Scheremetjew M."/>
            <person name="Finn R."/>
            <person name="Kale V."/>
            <person name="Holt S."/>
            <person name="Cochrane G."/>
            <person name="Meng A."/>
            <person name="Brown T."/>
            <person name="Cohen L."/>
        </authorList>
    </citation>
    <scope>NUCLEOTIDE SEQUENCE</scope>
    <source>
        <strain evidence="9">CCMP 2712</strain>
    </source>
</reference>
<evidence type="ECO:0000259" key="7">
    <source>
        <dbReference type="PROSITE" id="PS51293"/>
    </source>
</evidence>
<dbReference type="PANTHER" id="PTHR12802">
    <property type="entry name" value="SWI/SNF COMPLEX-RELATED"/>
    <property type="match status" value="1"/>
</dbReference>
<evidence type="ECO:0000313" key="9">
    <source>
        <dbReference type="EMBL" id="CAE2282916.1"/>
    </source>
</evidence>
<dbReference type="InterPro" id="IPR017884">
    <property type="entry name" value="SANT_dom"/>
</dbReference>
<dbReference type="CDD" id="cd00167">
    <property type="entry name" value="SANT"/>
    <property type="match status" value="1"/>
</dbReference>
<feature type="compositionally biased region" description="Low complexity" evidence="6">
    <location>
        <begin position="344"/>
        <end position="366"/>
    </location>
</feature>
<dbReference type="AlphaFoldDB" id="A0A7S4K3K8"/>
<dbReference type="Gene3D" id="1.10.10.60">
    <property type="entry name" value="Homeodomain-like"/>
    <property type="match status" value="1"/>
</dbReference>
<dbReference type="InterPro" id="IPR001005">
    <property type="entry name" value="SANT/Myb"/>
</dbReference>
<dbReference type="InterPro" id="IPR009057">
    <property type="entry name" value="Homeodomain-like_sf"/>
</dbReference>
<keyword evidence="5" id="KW-0175">Coiled coil</keyword>
<keyword evidence="4" id="KW-0539">Nucleus</keyword>
<dbReference type="PROSITE" id="PS51294">
    <property type="entry name" value="HTH_MYB"/>
    <property type="match status" value="1"/>
</dbReference>
<keyword evidence="1" id="KW-0805">Transcription regulation</keyword>
<evidence type="ECO:0000256" key="3">
    <source>
        <dbReference type="ARBA" id="ARBA00023163"/>
    </source>
</evidence>
<evidence type="ECO:0008006" key="10">
    <source>
        <dbReference type="Google" id="ProtNLM"/>
    </source>
</evidence>
<dbReference type="SMART" id="SM00717">
    <property type="entry name" value="SANT"/>
    <property type="match status" value="1"/>
</dbReference>
<evidence type="ECO:0000256" key="2">
    <source>
        <dbReference type="ARBA" id="ARBA00023125"/>
    </source>
</evidence>
<dbReference type="EMBL" id="HBKN01012066">
    <property type="protein sequence ID" value="CAE2282916.1"/>
    <property type="molecule type" value="Transcribed_RNA"/>
</dbReference>
<dbReference type="InterPro" id="IPR017930">
    <property type="entry name" value="Myb_dom"/>
</dbReference>
<name>A0A7S4K3K8_GUITH</name>
<evidence type="ECO:0000256" key="5">
    <source>
        <dbReference type="SAM" id="Coils"/>
    </source>
</evidence>
<keyword evidence="2" id="KW-0238">DNA-binding</keyword>
<accession>A0A7S4K3K8</accession>
<dbReference type="InterPro" id="IPR006447">
    <property type="entry name" value="Myb_dom_plants"/>
</dbReference>
<dbReference type="Pfam" id="PF00249">
    <property type="entry name" value="Myb_DNA-binding"/>
    <property type="match status" value="1"/>
</dbReference>
<feature type="region of interest" description="Disordered" evidence="6">
    <location>
        <begin position="342"/>
        <end position="413"/>
    </location>
</feature>
<dbReference type="NCBIfam" id="TIGR01557">
    <property type="entry name" value="myb_SHAQKYF"/>
    <property type="match status" value="1"/>
</dbReference>
<evidence type="ECO:0000256" key="1">
    <source>
        <dbReference type="ARBA" id="ARBA00023015"/>
    </source>
</evidence>
<sequence>MSGFRSLSQIIPIHESTLGIRKRNISQISSQQLDQDIIMRSFHPQPEHPDPNKAIVVRNKPGAWLSSQLNAESSLYGNHIDWSLAVHQRPAMNHAAVKPEYFSGDERAWQHSLDHDANHCNLSQSTKCRMNNFPGGYHRGGSAPPAAGRSVSNEEYCHHIGERWLNPSSHSALIVYKHGQEGPTENDETGAGEVDATRLNISADNSNHLGFIVLLFGAKLMIVKGFLVGSEMTEDTTLIALYEVAHENMELKMRLKKISNELGHLQAMVQQKNMEEELMKQPQEWKSRYWTAQEHQRFLDGLKVHGQRNFKAIATLVGTRTSTQVKTHAQKYFQKVSRQIGTDNASSSGAEASNSTASNNESSGTSYSTSFRAGRPLEDTASLQNHYFGKAHNKSSTEPESMQSSSSPPSGDS</sequence>
<feature type="domain" description="SANT" evidence="7">
    <location>
        <begin position="290"/>
        <end position="337"/>
    </location>
</feature>
<dbReference type="GO" id="GO:0003677">
    <property type="term" value="F:DNA binding"/>
    <property type="evidence" value="ECO:0007669"/>
    <property type="project" value="UniProtKB-KW"/>
</dbReference>
<feature type="compositionally biased region" description="Low complexity" evidence="6">
    <location>
        <begin position="396"/>
        <end position="413"/>
    </location>
</feature>
<keyword evidence="3" id="KW-0804">Transcription</keyword>